<reference evidence="4 5" key="1">
    <citation type="submission" date="2021-04" db="EMBL/GenBank/DDBJ databases">
        <authorList>
            <person name="Rodrigo-Torres L."/>
            <person name="Arahal R. D."/>
            <person name="Lucena T."/>
        </authorList>
    </citation>
    <scope>NUCLEOTIDE SEQUENCE [LARGE SCALE GENOMIC DNA]</scope>
    <source>
        <strain evidence="4 5">CECT 9623</strain>
    </source>
</reference>
<dbReference type="InterPro" id="IPR050194">
    <property type="entry name" value="Glycosyltransferase_grp1"/>
</dbReference>
<feature type="domain" description="Glycosyl transferase family 1" evidence="2">
    <location>
        <begin position="217"/>
        <end position="384"/>
    </location>
</feature>
<dbReference type="Proteomes" id="UP000679725">
    <property type="component" value="Unassembled WGS sequence"/>
</dbReference>
<feature type="transmembrane region" description="Helical" evidence="1">
    <location>
        <begin position="109"/>
        <end position="127"/>
    </location>
</feature>
<dbReference type="Pfam" id="PF00534">
    <property type="entry name" value="Glycos_transf_1"/>
    <property type="match status" value="1"/>
</dbReference>
<evidence type="ECO:0000256" key="1">
    <source>
        <dbReference type="SAM" id="Phobius"/>
    </source>
</evidence>
<dbReference type="PANTHER" id="PTHR45947:SF3">
    <property type="entry name" value="SULFOQUINOVOSYL TRANSFERASE SQD2"/>
    <property type="match status" value="1"/>
</dbReference>
<evidence type="ECO:0000313" key="4">
    <source>
        <dbReference type="EMBL" id="CAG5071714.1"/>
    </source>
</evidence>
<gene>
    <name evidence="4" type="ORF">DYBT9623_03704</name>
</gene>
<evidence type="ECO:0000259" key="3">
    <source>
        <dbReference type="Pfam" id="PF13579"/>
    </source>
</evidence>
<keyword evidence="5" id="KW-1185">Reference proteome</keyword>
<dbReference type="PANTHER" id="PTHR45947">
    <property type="entry name" value="SULFOQUINOVOSYL TRANSFERASE SQD2"/>
    <property type="match status" value="1"/>
</dbReference>
<dbReference type="EMBL" id="CAJRAU010000005">
    <property type="protein sequence ID" value="CAG5071714.1"/>
    <property type="molecule type" value="Genomic_DNA"/>
</dbReference>
<keyword evidence="1" id="KW-0812">Transmembrane</keyword>
<organism evidence="4 5">
    <name type="scientific">Dyadobacter linearis</name>
    <dbReference type="NCBI Taxonomy" id="2823330"/>
    <lineage>
        <taxon>Bacteria</taxon>
        <taxon>Pseudomonadati</taxon>
        <taxon>Bacteroidota</taxon>
        <taxon>Cytophagia</taxon>
        <taxon>Cytophagales</taxon>
        <taxon>Spirosomataceae</taxon>
        <taxon>Dyadobacter</taxon>
    </lineage>
</organism>
<dbReference type="RefSeq" id="WP_215235008.1">
    <property type="nucleotide sequence ID" value="NZ_CAJRAU010000005.1"/>
</dbReference>
<name>A0ABN7RAD9_9BACT</name>
<feature type="transmembrane region" description="Helical" evidence="1">
    <location>
        <begin position="84"/>
        <end position="102"/>
    </location>
</feature>
<accession>A0ABN7RAD9</accession>
<dbReference type="CDD" id="cd03794">
    <property type="entry name" value="GT4_WbuB-like"/>
    <property type="match status" value="1"/>
</dbReference>
<protein>
    <recommendedName>
        <fullName evidence="6">Glycosyltransferase WbuB</fullName>
    </recommendedName>
</protein>
<proteinExistence type="predicted"/>
<dbReference type="InterPro" id="IPR028098">
    <property type="entry name" value="Glyco_trans_4-like_N"/>
</dbReference>
<dbReference type="Pfam" id="PF13579">
    <property type="entry name" value="Glyco_trans_4_4"/>
    <property type="match status" value="1"/>
</dbReference>
<evidence type="ECO:0000313" key="5">
    <source>
        <dbReference type="Proteomes" id="UP000679725"/>
    </source>
</evidence>
<sequence>MHILLIHQFFLKDHEGGGARWNEMTRIWIESGHNVTVVAGNVHYMSGPGNERQPAFSEYISAGGARVISCYVAPGYHSGFVGRIWSYLSFVLSALFAGLFLVKIKCDAVIVTSPPLFVGVAGWWIAIAKRIPFVFEVRDLWPESAIETGVLKNRLLIRLSFWLEAILYRKSSLINVVTPAFRDFLINTKRVSTEKIILIPNAADFVLADKIHVGQDRNAFRNNLGWENRFVLIYAGAHGVAYSLTQILRAAALLSDTNAHFVLIGDGPEKRSLIAEAHAKGLNNITFIDPLPKPEVLKYICAADAGMSVLKQAEIFKTIYSNKTFDYFSCQKPVLLAIDGASRELVESANAGIFVEPENPQDLAGKIRYYMDDPSVAASHGMNGYLFAKKHFDREVIAKQYLTHIIQMIEGEFLSL</sequence>
<keyword evidence="1" id="KW-0472">Membrane</keyword>
<feature type="domain" description="Glycosyltransferase subfamily 4-like N-terminal" evidence="3">
    <location>
        <begin position="16"/>
        <end position="201"/>
    </location>
</feature>
<dbReference type="InterPro" id="IPR001296">
    <property type="entry name" value="Glyco_trans_1"/>
</dbReference>
<evidence type="ECO:0000259" key="2">
    <source>
        <dbReference type="Pfam" id="PF00534"/>
    </source>
</evidence>
<keyword evidence="1" id="KW-1133">Transmembrane helix</keyword>
<comment type="caution">
    <text evidence="4">The sequence shown here is derived from an EMBL/GenBank/DDBJ whole genome shotgun (WGS) entry which is preliminary data.</text>
</comment>
<evidence type="ECO:0008006" key="6">
    <source>
        <dbReference type="Google" id="ProtNLM"/>
    </source>
</evidence>
<dbReference type="Gene3D" id="3.40.50.2000">
    <property type="entry name" value="Glycogen Phosphorylase B"/>
    <property type="match status" value="2"/>
</dbReference>
<dbReference type="SUPFAM" id="SSF53756">
    <property type="entry name" value="UDP-Glycosyltransferase/glycogen phosphorylase"/>
    <property type="match status" value="1"/>
</dbReference>